<sequence length="52" mass="5973">MGDGMEGQAHDQFTRSRYVFNRCPGPVTLVVSRHMLCSMEYAIMYVLIMTND</sequence>
<gene>
    <name evidence="1" type="ORF">LOK49_LG12G00138</name>
</gene>
<evidence type="ECO:0000313" key="1">
    <source>
        <dbReference type="EMBL" id="KAI7990377.1"/>
    </source>
</evidence>
<name>A0ACC0FQI3_9ERIC</name>
<dbReference type="EMBL" id="CM045770">
    <property type="protein sequence ID" value="KAI7990377.1"/>
    <property type="molecule type" value="Genomic_DNA"/>
</dbReference>
<dbReference type="Proteomes" id="UP001060215">
    <property type="component" value="Chromosome 13"/>
</dbReference>
<accession>A0ACC0FQI3</accession>
<evidence type="ECO:0000313" key="2">
    <source>
        <dbReference type="Proteomes" id="UP001060215"/>
    </source>
</evidence>
<organism evidence="1 2">
    <name type="scientific">Camellia lanceoleosa</name>
    <dbReference type="NCBI Taxonomy" id="1840588"/>
    <lineage>
        <taxon>Eukaryota</taxon>
        <taxon>Viridiplantae</taxon>
        <taxon>Streptophyta</taxon>
        <taxon>Embryophyta</taxon>
        <taxon>Tracheophyta</taxon>
        <taxon>Spermatophyta</taxon>
        <taxon>Magnoliopsida</taxon>
        <taxon>eudicotyledons</taxon>
        <taxon>Gunneridae</taxon>
        <taxon>Pentapetalae</taxon>
        <taxon>asterids</taxon>
        <taxon>Ericales</taxon>
        <taxon>Theaceae</taxon>
        <taxon>Camellia</taxon>
    </lineage>
</organism>
<reference evidence="1 2" key="1">
    <citation type="journal article" date="2022" name="Plant J.">
        <title>Chromosome-level genome of Camellia lanceoleosa provides a valuable resource for understanding genome evolution and self-incompatibility.</title>
        <authorList>
            <person name="Gong W."/>
            <person name="Xiao S."/>
            <person name="Wang L."/>
            <person name="Liao Z."/>
            <person name="Chang Y."/>
            <person name="Mo W."/>
            <person name="Hu G."/>
            <person name="Li W."/>
            <person name="Zhao G."/>
            <person name="Zhu H."/>
            <person name="Hu X."/>
            <person name="Ji K."/>
            <person name="Xiang X."/>
            <person name="Song Q."/>
            <person name="Yuan D."/>
            <person name="Jin S."/>
            <person name="Zhang L."/>
        </authorList>
    </citation>
    <scope>NUCLEOTIDE SEQUENCE [LARGE SCALE GENOMIC DNA]</scope>
    <source>
        <strain evidence="1">SQ_2022a</strain>
    </source>
</reference>
<keyword evidence="2" id="KW-1185">Reference proteome</keyword>
<proteinExistence type="predicted"/>
<comment type="caution">
    <text evidence="1">The sequence shown here is derived from an EMBL/GenBank/DDBJ whole genome shotgun (WGS) entry which is preliminary data.</text>
</comment>
<protein>
    <submittedName>
        <fullName evidence="1">Uncharacterized protein</fullName>
    </submittedName>
</protein>